<dbReference type="PANTHER" id="PTHR43269:SF2">
    <property type="entry name" value="SODIUM_PROTON ANTIPORTER 1-RELATED"/>
    <property type="match status" value="1"/>
</dbReference>
<organism evidence="13">
    <name type="scientific">hydrothermal vent metagenome</name>
    <dbReference type="NCBI Taxonomy" id="652676"/>
    <lineage>
        <taxon>unclassified sequences</taxon>
        <taxon>metagenomes</taxon>
        <taxon>ecological metagenomes</taxon>
    </lineage>
</organism>
<evidence type="ECO:0000313" key="13">
    <source>
        <dbReference type="EMBL" id="VAX12845.1"/>
    </source>
</evidence>
<keyword evidence="8 11" id="KW-0472">Membrane</keyword>
<evidence type="ECO:0000256" key="6">
    <source>
        <dbReference type="ARBA" id="ARBA00023053"/>
    </source>
</evidence>
<evidence type="ECO:0000256" key="10">
    <source>
        <dbReference type="ARBA" id="ARBA00025753"/>
    </source>
</evidence>
<feature type="transmembrane region" description="Helical" evidence="11">
    <location>
        <begin position="279"/>
        <end position="298"/>
    </location>
</feature>
<feature type="transmembrane region" description="Helical" evidence="11">
    <location>
        <begin position="369"/>
        <end position="389"/>
    </location>
</feature>
<comment type="subcellular location">
    <subcellularLocation>
        <location evidence="1">Membrane</location>
        <topology evidence="1">Multi-pass membrane protein</topology>
    </subcellularLocation>
</comment>
<dbReference type="GO" id="GO:0016020">
    <property type="term" value="C:membrane"/>
    <property type="evidence" value="ECO:0007669"/>
    <property type="project" value="UniProtKB-SubCell"/>
</dbReference>
<evidence type="ECO:0000256" key="3">
    <source>
        <dbReference type="ARBA" id="ARBA00022449"/>
    </source>
</evidence>
<evidence type="ECO:0000259" key="12">
    <source>
        <dbReference type="Pfam" id="PF03600"/>
    </source>
</evidence>
<dbReference type="InterPro" id="IPR004680">
    <property type="entry name" value="Cit_transptr-like_dom"/>
</dbReference>
<reference evidence="13" key="1">
    <citation type="submission" date="2018-06" db="EMBL/GenBank/DDBJ databases">
        <authorList>
            <person name="Zhirakovskaya E."/>
        </authorList>
    </citation>
    <scope>NUCLEOTIDE SEQUENCE</scope>
</reference>
<dbReference type="EMBL" id="UOFZ01000065">
    <property type="protein sequence ID" value="VAX12845.1"/>
    <property type="molecule type" value="Genomic_DNA"/>
</dbReference>
<feature type="domain" description="Citrate transporter-like" evidence="12">
    <location>
        <begin position="68"/>
        <end position="309"/>
    </location>
</feature>
<comment type="similarity">
    <text evidence="10">Belongs to the NhaD Na(+)/H(+) (TC 2.A.62) antiporter family.</text>
</comment>
<keyword evidence="3" id="KW-0050">Antiport</keyword>
<evidence type="ECO:0000256" key="8">
    <source>
        <dbReference type="ARBA" id="ARBA00023136"/>
    </source>
</evidence>
<dbReference type="GO" id="GO:0015297">
    <property type="term" value="F:antiporter activity"/>
    <property type="evidence" value="ECO:0007669"/>
    <property type="project" value="UniProtKB-KW"/>
</dbReference>
<evidence type="ECO:0000256" key="4">
    <source>
        <dbReference type="ARBA" id="ARBA00022692"/>
    </source>
</evidence>
<dbReference type="AlphaFoldDB" id="A0A3B1C2D8"/>
<evidence type="ECO:0000256" key="7">
    <source>
        <dbReference type="ARBA" id="ARBA00023065"/>
    </source>
</evidence>
<evidence type="ECO:0000256" key="1">
    <source>
        <dbReference type="ARBA" id="ARBA00004141"/>
    </source>
</evidence>
<keyword evidence="6" id="KW-0915">Sodium</keyword>
<feature type="transmembrane region" description="Helical" evidence="11">
    <location>
        <begin position="304"/>
        <end position="321"/>
    </location>
</feature>
<name>A0A3B1C2D8_9ZZZZ</name>
<feature type="transmembrane region" description="Helical" evidence="11">
    <location>
        <begin position="436"/>
        <end position="456"/>
    </location>
</feature>
<keyword evidence="9" id="KW-0739">Sodium transport</keyword>
<proteinExistence type="inferred from homology"/>
<feature type="transmembrane region" description="Helical" evidence="11">
    <location>
        <begin position="404"/>
        <end position="424"/>
    </location>
</feature>
<sequence length="499" mass="55006">MKYFTKRDPALNHPKIINPKNYWLLVTTFVLSLFLPSLAQAAATPHSGLDLTQSWVGYSALALFVIAYALVVSEEFFHLRKSKPVIVAAGIIWILVGIAYIQAGDTYTAGEALRHNILDFAELMLFLLVAMTYINTMEERRVFEALRAWLLRRGYSLYQVFWITGLLAFIISPIADNLTTALLMAAVVTAIAPNNPKFITIAAINIVVAANAGGAFSPFGDITTLMVWQDGLVAFGDFFRLFLPSLVNWLVPAFILSFMASRERPAANNERVEIKQGGLVIIGLFLFTISMTVSVHNFLHLPPVLGMMTGLGLLKFYGYYLKRQSRNPHRNAPSPDEKTCCVPDSEINPENEEPFDIFHILARAEWDTLMFFYGVVLCVGGLSTIGYLSNISGFLYHDLGATNANIMIGLISAVVDNIPVMFAVLSMEPNMPLGQWLLITLTAGVGGSLLSIGSAAGVALMGQTRGMYTFLGHLKWSWAIALGYAASIWLHLYLNADLM</sequence>
<dbReference type="PANTHER" id="PTHR43269">
    <property type="entry name" value="SODIUM/PROTON ANTIPORTER 1-RELATED"/>
    <property type="match status" value="1"/>
</dbReference>
<evidence type="ECO:0000256" key="11">
    <source>
        <dbReference type="SAM" id="Phobius"/>
    </source>
</evidence>
<dbReference type="NCBIfam" id="NF038006">
    <property type="entry name" value="NhaD_1"/>
    <property type="match status" value="1"/>
</dbReference>
<feature type="transmembrane region" description="Helical" evidence="11">
    <location>
        <begin position="238"/>
        <end position="258"/>
    </location>
</feature>
<feature type="transmembrane region" description="Helical" evidence="11">
    <location>
        <begin position="84"/>
        <end position="103"/>
    </location>
</feature>
<protein>
    <submittedName>
        <fullName evidence="13">Na+/H+ antiporter NhaD type</fullName>
    </submittedName>
</protein>
<feature type="transmembrane region" description="Helical" evidence="11">
    <location>
        <begin position="115"/>
        <end position="134"/>
    </location>
</feature>
<dbReference type="GO" id="GO:0006814">
    <property type="term" value="P:sodium ion transport"/>
    <property type="evidence" value="ECO:0007669"/>
    <property type="project" value="UniProtKB-KW"/>
</dbReference>
<evidence type="ECO:0000256" key="5">
    <source>
        <dbReference type="ARBA" id="ARBA00022989"/>
    </source>
</evidence>
<keyword evidence="4 11" id="KW-0812">Transmembrane</keyword>
<dbReference type="InterPro" id="IPR045016">
    <property type="entry name" value="NhaD-like"/>
</dbReference>
<evidence type="ECO:0000256" key="9">
    <source>
        <dbReference type="ARBA" id="ARBA00023201"/>
    </source>
</evidence>
<evidence type="ECO:0000256" key="2">
    <source>
        <dbReference type="ARBA" id="ARBA00022448"/>
    </source>
</evidence>
<feature type="transmembrane region" description="Helical" evidence="11">
    <location>
        <begin position="155"/>
        <end position="175"/>
    </location>
</feature>
<keyword evidence="2" id="KW-0813">Transport</keyword>
<keyword evidence="5 11" id="KW-1133">Transmembrane helix</keyword>
<gene>
    <name evidence="13" type="ORF">MNBD_GAMMA24-2598</name>
</gene>
<feature type="transmembrane region" description="Helical" evidence="11">
    <location>
        <begin position="51"/>
        <end position="72"/>
    </location>
</feature>
<accession>A0A3B1C2D8</accession>
<dbReference type="Pfam" id="PF03600">
    <property type="entry name" value="CitMHS"/>
    <property type="match status" value="2"/>
</dbReference>
<feature type="transmembrane region" description="Helical" evidence="11">
    <location>
        <begin position="476"/>
        <end position="494"/>
    </location>
</feature>
<keyword evidence="7" id="KW-0406">Ion transport</keyword>
<feature type="domain" description="Citrate transporter-like" evidence="12">
    <location>
        <begin position="359"/>
        <end position="444"/>
    </location>
</feature>